<feature type="transmembrane region" description="Helical" evidence="2">
    <location>
        <begin position="130"/>
        <end position="147"/>
    </location>
</feature>
<reference evidence="4" key="2">
    <citation type="submission" date="2022-06" db="UniProtKB">
        <authorList>
            <consortium name="EnsemblMetazoa"/>
        </authorList>
    </citation>
    <scope>IDENTIFICATION</scope>
    <source>
        <strain evidence="4">PS312</strain>
    </source>
</reference>
<name>A0A2A6B6Q2_PRIPA</name>
<evidence type="ECO:0000256" key="3">
    <source>
        <dbReference type="SAM" id="SignalP"/>
    </source>
</evidence>
<feature type="region of interest" description="Disordered" evidence="1">
    <location>
        <begin position="188"/>
        <end position="221"/>
    </location>
</feature>
<keyword evidence="2" id="KW-1133">Transmembrane helix</keyword>
<evidence type="ECO:0000313" key="5">
    <source>
        <dbReference type="Proteomes" id="UP000005239"/>
    </source>
</evidence>
<feature type="chain" id="PRO_5043601815" evidence="3">
    <location>
        <begin position="21"/>
        <end position="236"/>
    </location>
</feature>
<dbReference type="Proteomes" id="UP000005239">
    <property type="component" value="Unassembled WGS sequence"/>
</dbReference>
<keyword evidence="3" id="KW-0732">Signal</keyword>
<feature type="compositionally biased region" description="Acidic residues" evidence="1">
    <location>
        <begin position="86"/>
        <end position="97"/>
    </location>
</feature>
<keyword evidence="5" id="KW-1185">Reference proteome</keyword>
<accession>A0A8R1UH80</accession>
<feature type="signal peptide" evidence="3">
    <location>
        <begin position="1"/>
        <end position="20"/>
    </location>
</feature>
<evidence type="ECO:0000313" key="4">
    <source>
        <dbReference type="EnsemblMetazoa" id="PPA28077.1"/>
    </source>
</evidence>
<dbReference type="EnsemblMetazoa" id="PPA28077.1">
    <property type="protein sequence ID" value="PPA28077.1"/>
    <property type="gene ID" value="WBGene00117631"/>
</dbReference>
<evidence type="ECO:0000256" key="2">
    <source>
        <dbReference type="SAM" id="Phobius"/>
    </source>
</evidence>
<accession>A0A2A6B6Q2</accession>
<protein>
    <submittedName>
        <fullName evidence="4">Uncharacterized protein</fullName>
    </submittedName>
</protein>
<feature type="compositionally biased region" description="Basic and acidic residues" evidence="1">
    <location>
        <begin position="188"/>
        <end position="199"/>
    </location>
</feature>
<dbReference type="AlphaFoldDB" id="A0A2A6B6Q2"/>
<feature type="region of interest" description="Disordered" evidence="1">
    <location>
        <begin position="75"/>
        <end position="97"/>
    </location>
</feature>
<keyword evidence="2" id="KW-0812">Transmembrane</keyword>
<proteinExistence type="predicted"/>
<reference evidence="5" key="1">
    <citation type="journal article" date="2008" name="Nat. Genet.">
        <title>The Pristionchus pacificus genome provides a unique perspective on nematode lifestyle and parasitism.</title>
        <authorList>
            <person name="Dieterich C."/>
            <person name="Clifton S.W."/>
            <person name="Schuster L.N."/>
            <person name="Chinwalla A."/>
            <person name="Delehaunty K."/>
            <person name="Dinkelacker I."/>
            <person name="Fulton L."/>
            <person name="Fulton R."/>
            <person name="Godfrey J."/>
            <person name="Minx P."/>
            <person name="Mitreva M."/>
            <person name="Roeseler W."/>
            <person name="Tian H."/>
            <person name="Witte H."/>
            <person name="Yang S.P."/>
            <person name="Wilson R.K."/>
            <person name="Sommer R.J."/>
        </authorList>
    </citation>
    <scope>NUCLEOTIDE SEQUENCE [LARGE SCALE GENOMIC DNA]</scope>
    <source>
        <strain evidence="5">PS312</strain>
    </source>
</reference>
<evidence type="ECO:0000256" key="1">
    <source>
        <dbReference type="SAM" id="MobiDB-lite"/>
    </source>
</evidence>
<sequence length="236" mass="25796">MTVLSSILCLFCTIFSAVLAGKKKKDDDDDPGLTPAQSNAVLIAIMVILCILLAAAIFCFCCVGAENIPVPKAEPTKTKKKRETEKDEESALDADGVEDDVSSDEVFMKHCELIIPLAAAANGDTVPDSLLVMMIVFIVLAMIFQFARSKRNATERRRQLGMARAQIDERSSASLFLISEFSTPYPSDRNHCTRSRSSDPRGISVSGWRATTPTSPPPPYEPCFLLTHPTISPRTI</sequence>
<feature type="transmembrane region" description="Helical" evidence="2">
    <location>
        <begin position="40"/>
        <end position="63"/>
    </location>
</feature>
<gene>
    <name evidence="4" type="primary">WBGene00117631</name>
</gene>
<organism evidence="4 5">
    <name type="scientific">Pristionchus pacificus</name>
    <name type="common">Parasitic nematode worm</name>
    <dbReference type="NCBI Taxonomy" id="54126"/>
    <lineage>
        <taxon>Eukaryota</taxon>
        <taxon>Metazoa</taxon>
        <taxon>Ecdysozoa</taxon>
        <taxon>Nematoda</taxon>
        <taxon>Chromadorea</taxon>
        <taxon>Rhabditida</taxon>
        <taxon>Rhabditina</taxon>
        <taxon>Diplogasteromorpha</taxon>
        <taxon>Diplogasteroidea</taxon>
        <taxon>Neodiplogasteridae</taxon>
        <taxon>Pristionchus</taxon>
    </lineage>
</organism>
<feature type="compositionally biased region" description="Basic and acidic residues" evidence="1">
    <location>
        <begin position="75"/>
        <end position="85"/>
    </location>
</feature>
<keyword evidence="2" id="KW-0472">Membrane</keyword>